<dbReference type="InterPro" id="IPR023210">
    <property type="entry name" value="NADP_OxRdtase_dom"/>
</dbReference>
<sequence>MSTGTLKVRHRGNVNQEDTSAFAQRWTAGQLGKPGGSTGTHSHFRNLMLGGDKLQLSSLGVGTYLGGLDERTDDAVAAAVIYSVASGWNVIDTASNYRWGRAESAIGAALDSLLAGASVKDFLQDGEYSADITRGMLFISTKAGFVDEALVRRLVKDKALARRDVVSGHCLAPAYLRASVAASLERLNLQSVDLLYLHNPAEMQLQGLGKAGFRAKMVEAFKALEELRAAGALRSYGVASWDCFRVPPTDAGHLSLEEVVSWAREAGGEKHGLAAIQLPVSAGMPEAWAQPWQVVNNSSVSVMKAAELLGLAVFTSGPLGEGDLLKRLTGRLDGVVELRGQSTTAQKLIQIARSTPGKSMASALVGHKTREFVVSNTAVATMDPLSEADFNAAMRSVRAIMSEGGAAAGGAEGGAAAAGST</sequence>
<dbReference type="OrthoDB" id="48988at2759"/>
<dbReference type="CDD" id="cd19099">
    <property type="entry name" value="AKR_unchar"/>
    <property type="match status" value="1"/>
</dbReference>
<dbReference type="AlphaFoldDB" id="A0A835VS24"/>
<dbReference type="Proteomes" id="UP000650467">
    <property type="component" value="Unassembled WGS sequence"/>
</dbReference>
<dbReference type="Pfam" id="PF00248">
    <property type="entry name" value="Aldo_ket_red"/>
    <property type="match status" value="1"/>
</dbReference>
<dbReference type="GO" id="GO:0016491">
    <property type="term" value="F:oxidoreductase activity"/>
    <property type="evidence" value="ECO:0007669"/>
    <property type="project" value="InterPro"/>
</dbReference>
<dbReference type="InterPro" id="IPR020471">
    <property type="entry name" value="AKR"/>
</dbReference>
<evidence type="ECO:0000313" key="2">
    <source>
        <dbReference type="EMBL" id="KAG2423763.1"/>
    </source>
</evidence>
<organism evidence="2 3">
    <name type="scientific">Chlamydomonas incerta</name>
    <dbReference type="NCBI Taxonomy" id="51695"/>
    <lineage>
        <taxon>Eukaryota</taxon>
        <taxon>Viridiplantae</taxon>
        <taxon>Chlorophyta</taxon>
        <taxon>core chlorophytes</taxon>
        <taxon>Chlorophyceae</taxon>
        <taxon>CS clade</taxon>
        <taxon>Chlamydomonadales</taxon>
        <taxon>Chlamydomonadaceae</taxon>
        <taxon>Chlamydomonas</taxon>
    </lineage>
</organism>
<dbReference type="Gene3D" id="3.20.20.100">
    <property type="entry name" value="NADP-dependent oxidoreductase domain"/>
    <property type="match status" value="1"/>
</dbReference>
<keyword evidence="3" id="KW-1185">Reference proteome</keyword>
<evidence type="ECO:0000313" key="3">
    <source>
        <dbReference type="Proteomes" id="UP000650467"/>
    </source>
</evidence>
<dbReference type="InterPro" id="IPR036812">
    <property type="entry name" value="NAD(P)_OxRdtase_dom_sf"/>
</dbReference>
<comment type="caution">
    <text evidence="2">The sequence shown here is derived from an EMBL/GenBank/DDBJ whole genome shotgun (WGS) entry which is preliminary data.</text>
</comment>
<proteinExistence type="predicted"/>
<gene>
    <name evidence="2" type="ORF">HXX76_015039</name>
</gene>
<accession>A0A835VS24</accession>
<protein>
    <recommendedName>
        <fullName evidence="1">NADP-dependent oxidoreductase domain-containing protein</fullName>
    </recommendedName>
</protein>
<dbReference type="EMBL" id="JAEHOC010000074">
    <property type="protein sequence ID" value="KAG2423763.1"/>
    <property type="molecule type" value="Genomic_DNA"/>
</dbReference>
<dbReference type="SUPFAM" id="SSF51430">
    <property type="entry name" value="NAD(P)-linked oxidoreductase"/>
    <property type="match status" value="1"/>
</dbReference>
<dbReference type="PANTHER" id="PTHR42686">
    <property type="entry name" value="GH17980P-RELATED"/>
    <property type="match status" value="1"/>
</dbReference>
<dbReference type="PANTHER" id="PTHR42686:SF1">
    <property type="entry name" value="GH17980P-RELATED"/>
    <property type="match status" value="1"/>
</dbReference>
<feature type="domain" description="NADP-dependent oxidoreductase" evidence="1">
    <location>
        <begin position="59"/>
        <end position="242"/>
    </location>
</feature>
<name>A0A835VS24_CHLIN</name>
<evidence type="ECO:0000259" key="1">
    <source>
        <dbReference type="Pfam" id="PF00248"/>
    </source>
</evidence>
<reference evidence="2" key="1">
    <citation type="journal article" date="2020" name="bioRxiv">
        <title>Comparative genomics of Chlamydomonas.</title>
        <authorList>
            <person name="Craig R.J."/>
            <person name="Hasan A.R."/>
            <person name="Ness R.W."/>
            <person name="Keightley P.D."/>
        </authorList>
    </citation>
    <scope>NUCLEOTIDE SEQUENCE</scope>
    <source>
        <strain evidence="2">SAG 7.73</strain>
    </source>
</reference>
<dbReference type="GO" id="GO:0005829">
    <property type="term" value="C:cytosol"/>
    <property type="evidence" value="ECO:0007669"/>
    <property type="project" value="TreeGrafter"/>
</dbReference>